<sequence length="437" mass="46206">MEVSVAGVLFGIFFLLAFTGVPIAFALGIASIVAGSMILPYEIILTIISQRMVSGLDNFSLLAIPFFILAGSLMNHGGIALRLINFAQLFVGRMPGSLGHVNVVANMLFGSISGSATAAAAAVGGTMAPLQKEAGFPPEYSASLNITSCVTGLLIPPSNVMIIYAVTAGNISIAALFVAGYLPGILMGLLLIAVGYIISKRRGYQTSQEHSLRDALKAFIAAIPSLSLIFLILGGIVSGAFTATEASVVAVLYALILSMFFYRSIKISQLPKIFMESAVTTSAVLVLVAMSISMSWVMARAEIPQTITDALLTISDNKIIILLIINIILIVVGIFMDMTPAILIFTSIFLPVATKIGMDPMHFGIMMIFNLCIGLCTPPVGVALFVGCSVAKVSVKQVLLPIMPFFLALLIGLALVVAFPQLSLWLPELMGLIDRPN</sequence>
<keyword evidence="4 7" id="KW-0812">Transmembrane</keyword>
<keyword evidence="3 7" id="KW-0997">Cell inner membrane</keyword>
<dbReference type="Pfam" id="PF06808">
    <property type="entry name" value="DctM"/>
    <property type="match status" value="1"/>
</dbReference>
<dbReference type="InterPro" id="IPR010656">
    <property type="entry name" value="DctM"/>
</dbReference>
<dbReference type="EMBL" id="CP022540">
    <property type="protein sequence ID" value="ASP20431.1"/>
    <property type="molecule type" value="Genomic_DNA"/>
</dbReference>
<protein>
    <recommendedName>
        <fullName evidence="7">TRAP transporter large permease protein</fullName>
    </recommendedName>
</protein>
<dbReference type="PANTHER" id="PTHR33362">
    <property type="entry name" value="SIALIC ACID TRAP TRANSPORTER PERMEASE PROTEIN SIAT-RELATED"/>
    <property type="match status" value="1"/>
</dbReference>
<dbReference type="KEGG" id="aht:ANTHELSMS3_01742"/>
<evidence type="ECO:0000256" key="2">
    <source>
        <dbReference type="ARBA" id="ARBA00022475"/>
    </source>
</evidence>
<evidence type="ECO:0000256" key="6">
    <source>
        <dbReference type="ARBA" id="ARBA00023136"/>
    </source>
</evidence>
<keyword evidence="10" id="KW-1185">Reference proteome</keyword>
<comment type="subcellular location">
    <subcellularLocation>
        <location evidence="1 7">Cell inner membrane</location>
        <topology evidence="1 7">Multi-pass membrane protein</topology>
    </subcellularLocation>
</comment>
<reference evidence="9 10" key="1">
    <citation type="submission" date="2017-07" db="EMBL/GenBank/DDBJ databases">
        <title>Genome Sequence of Antarctobacter heliothermus Strain SMS3 Isolated from a culture of the Diatom Skeletonema marinoi.</title>
        <authorList>
            <person name="Topel M."/>
            <person name="Pinder M.I.M."/>
            <person name="Johansson O.N."/>
            <person name="Kourtchenko O."/>
            <person name="Godhe A."/>
            <person name="Clarke A.K."/>
        </authorList>
    </citation>
    <scope>NUCLEOTIDE SEQUENCE [LARGE SCALE GENOMIC DNA]</scope>
    <source>
        <strain evidence="9 10">SMS3</strain>
    </source>
</reference>
<dbReference type="AlphaFoldDB" id="A0A222E386"/>
<evidence type="ECO:0000256" key="1">
    <source>
        <dbReference type="ARBA" id="ARBA00004429"/>
    </source>
</evidence>
<feature type="transmembrane region" description="Helical" evidence="7">
    <location>
        <begin position="104"/>
        <end position="130"/>
    </location>
</feature>
<feature type="transmembrane region" description="Helical" evidence="7">
    <location>
        <begin position="277"/>
        <end position="299"/>
    </location>
</feature>
<feature type="transmembrane region" description="Helical" evidence="7">
    <location>
        <begin position="171"/>
        <end position="198"/>
    </location>
</feature>
<feature type="transmembrane region" description="Helical" evidence="7">
    <location>
        <begin position="142"/>
        <end position="165"/>
    </location>
</feature>
<keyword evidence="7" id="KW-0813">Transport</keyword>
<proteinExistence type="inferred from homology"/>
<evidence type="ECO:0000256" key="7">
    <source>
        <dbReference type="RuleBase" id="RU369079"/>
    </source>
</evidence>
<comment type="similarity">
    <text evidence="7">Belongs to the TRAP transporter large permease family.</text>
</comment>
<feature type="transmembrane region" description="Helical" evidence="7">
    <location>
        <begin position="364"/>
        <end position="386"/>
    </location>
</feature>
<comment type="subunit">
    <text evidence="7">The complex comprises the extracytoplasmic solute receptor protein and the two transmembrane proteins.</text>
</comment>
<evidence type="ECO:0000313" key="9">
    <source>
        <dbReference type="EMBL" id="ASP20431.1"/>
    </source>
</evidence>
<dbReference type="Proteomes" id="UP000203589">
    <property type="component" value="Chromosome"/>
</dbReference>
<feature type="transmembrane region" description="Helical" evidence="7">
    <location>
        <begin position="341"/>
        <end position="358"/>
    </location>
</feature>
<organism evidence="9 10">
    <name type="scientific">Antarctobacter heliothermus</name>
    <dbReference type="NCBI Taxonomy" id="74033"/>
    <lineage>
        <taxon>Bacteria</taxon>
        <taxon>Pseudomonadati</taxon>
        <taxon>Pseudomonadota</taxon>
        <taxon>Alphaproteobacteria</taxon>
        <taxon>Rhodobacterales</taxon>
        <taxon>Roseobacteraceae</taxon>
        <taxon>Antarctobacter</taxon>
    </lineage>
</organism>
<gene>
    <name evidence="9" type="primary">siaM</name>
    <name evidence="9" type="ORF">ANTHELSMS3_01742</name>
</gene>
<name>A0A222E386_9RHOB</name>
<feature type="transmembrane region" description="Helical" evidence="7">
    <location>
        <begin position="6"/>
        <end position="39"/>
    </location>
</feature>
<feature type="domain" description="TRAP C4-dicarboxylate transport system permease DctM subunit" evidence="8">
    <location>
        <begin position="10"/>
        <end position="422"/>
    </location>
</feature>
<dbReference type="PANTHER" id="PTHR33362:SF2">
    <property type="entry name" value="TRAP TRANSPORTER LARGE PERMEASE PROTEIN"/>
    <property type="match status" value="1"/>
</dbReference>
<evidence type="ECO:0000256" key="3">
    <source>
        <dbReference type="ARBA" id="ARBA00022519"/>
    </source>
</evidence>
<feature type="transmembrane region" description="Helical" evidence="7">
    <location>
        <begin position="398"/>
        <end position="419"/>
    </location>
</feature>
<dbReference type="GO" id="GO:0022857">
    <property type="term" value="F:transmembrane transporter activity"/>
    <property type="evidence" value="ECO:0007669"/>
    <property type="project" value="UniProtKB-UniRule"/>
</dbReference>
<evidence type="ECO:0000259" key="8">
    <source>
        <dbReference type="Pfam" id="PF06808"/>
    </source>
</evidence>
<dbReference type="OrthoDB" id="9790209at2"/>
<comment type="function">
    <text evidence="7">Part of the tripartite ATP-independent periplasmic (TRAP) transport system.</text>
</comment>
<feature type="transmembrane region" description="Helical" evidence="7">
    <location>
        <begin position="247"/>
        <end position="265"/>
    </location>
</feature>
<evidence type="ECO:0000256" key="5">
    <source>
        <dbReference type="ARBA" id="ARBA00022989"/>
    </source>
</evidence>
<accession>A0A222E386</accession>
<feature type="transmembrane region" description="Helical" evidence="7">
    <location>
        <begin position="219"/>
        <end position="241"/>
    </location>
</feature>
<dbReference type="InterPro" id="IPR004681">
    <property type="entry name" value="TRAP_DctM"/>
</dbReference>
<dbReference type="NCBIfam" id="TIGR00786">
    <property type="entry name" value="dctM"/>
    <property type="match status" value="1"/>
</dbReference>
<keyword evidence="6 7" id="KW-0472">Membrane</keyword>
<evidence type="ECO:0000256" key="4">
    <source>
        <dbReference type="ARBA" id="ARBA00022692"/>
    </source>
</evidence>
<dbReference type="GO" id="GO:0005886">
    <property type="term" value="C:plasma membrane"/>
    <property type="evidence" value="ECO:0007669"/>
    <property type="project" value="UniProtKB-SubCell"/>
</dbReference>
<feature type="transmembrane region" description="Helical" evidence="7">
    <location>
        <begin position="59"/>
        <end position="84"/>
    </location>
</feature>
<dbReference type="PIRSF" id="PIRSF006066">
    <property type="entry name" value="HI0050"/>
    <property type="match status" value="1"/>
</dbReference>
<keyword evidence="5 7" id="KW-1133">Transmembrane helix</keyword>
<dbReference type="RefSeq" id="WP_094034506.1">
    <property type="nucleotide sequence ID" value="NZ_CP022540.1"/>
</dbReference>
<evidence type="ECO:0000313" key="10">
    <source>
        <dbReference type="Proteomes" id="UP000203589"/>
    </source>
</evidence>
<keyword evidence="2" id="KW-1003">Cell membrane</keyword>